<protein>
    <submittedName>
        <fullName evidence="1">Uncharacterized protein</fullName>
    </submittedName>
</protein>
<feature type="non-terminal residue" evidence="1">
    <location>
        <position position="1"/>
    </location>
</feature>
<proteinExistence type="predicted"/>
<evidence type="ECO:0000313" key="1">
    <source>
        <dbReference type="EMBL" id="RRT74611.1"/>
    </source>
</evidence>
<comment type="caution">
    <text evidence="1">The sequence shown here is derived from an EMBL/GenBank/DDBJ whole genome shotgun (WGS) entry which is preliminary data.</text>
</comment>
<dbReference type="Proteomes" id="UP000287651">
    <property type="component" value="Unassembled WGS sequence"/>
</dbReference>
<dbReference type="AlphaFoldDB" id="A0A427AEN3"/>
<evidence type="ECO:0000313" key="2">
    <source>
        <dbReference type="Proteomes" id="UP000287651"/>
    </source>
</evidence>
<sequence>VCCFSSDESALEAKKVEFLRSEPRCEGDLTEVEWEIEGRGSQLSSKIVSFWCDEVGGSAGFRGLPTHAYSNQVNCHILPMQLFLVDEYSCSLCELLFFFNRCDLIIIANGKTEKIVSGLLDPFLAHLKTAQDQIAKGGYSIILEPDPETNAAWFTKGTIERFVRFVSTPEVLERVTTIESEILQIENAIAIQGNDNLGLSTVCGRLPNKASRNQRRYFSH</sequence>
<name>A0A427AEN3_ENSVE</name>
<reference evidence="1 2" key="1">
    <citation type="journal article" date="2014" name="Agronomy (Basel)">
        <title>A Draft Genome Sequence for Ensete ventricosum, the Drought-Tolerant Tree Against Hunger.</title>
        <authorList>
            <person name="Harrison J."/>
            <person name="Moore K.A."/>
            <person name="Paszkiewicz K."/>
            <person name="Jones T."/>
            <person name="Grant M."/>
            <person name="Ambacheew D."/>
            <person name="Muzemil S."/>
            <person name="Studholme D.J."/>
        </authorList>
    </citation>
    <scope>NUCLEOTIDE SEQUENCE [LARGE SCALE GENOMIC DNA]</scope>
</reference>
<accession>A0A427AEN3</accession>
<dbReference type="PANTHER" id="PTHR31008:SF2">
    <property type="entry name" value="COP1-INTERACTING PROTEIN-LIKE PROTEIN"/>
    <property type="match status" value="1"/>
</dbReference>
<gene>
    <name evidence="1" type="ORF">B296_00028710</name>
</gene>
<dbReference type="EMBL" id="AMZH03002727">
    <property type="protein sequence ID" value="RRT74611.1"/>
    <property type="molecule type" value="Genomic_DNA"/>
</dbReference>
<organism evidence="1 2">
    <name type="scientific">Ensete ventricosum</name>
    <name type="common">Abyssinian banana</name>
    <name type="synonym">Musa ensete</name>
    <dbReference type="NCBI Taxonomy" id="4639"/>
    <lineage>
        <taxon>Eukaryota</taxon>
        <taxon>Viridiplantae</taxon>
        <taxon>Streptophyta</taxon>
        <taxon>Embryophyta</taxon>
        <taxon>Tracheophyta</taxon>
        <taxon>Spermatophyta</taxon>
        <taxon>Magnoliopsida</taxon>
        <taxon>Liliopsida</taxon>
        <taxon>Zingiberales</taxon>
        <taxon>Musaceae</taxon>
        <taxon>Ensete</taxon>
    </lineage>
</organism>
<dbReference type="PANTHER" id="PTHR31008">
    <property type="entry name" value="COP1-INTERACTING PROTEIN-RELATED"/>
    <property type="match status" value="1"/>
</dbReference>